<keyword evidence="3" id="KW-1185">Reference proteome</keyword>
<dbReference type="InterPro" id="IPR002110">
    <property type="entry name" value="Ankyrin_rpt"/>
</dbReference>
<sequence>MLKAFILYITKRKKEVVEYLLLKNADPFIQDVDGKTALHRAMENKHLEICEILLNSAPRLKNIIDNRGNIVEIDVG</sequence>
<evidence type="ECO:0000313" key="3">
    <source>
        <dbReference type="Proteomes" id="UP001162164"/>
    </source>
</evidence>
<dbReference type="Pfam" id="PF12796">
    <property type="entry name" value="Ank_2"/>
    <property type="match status" value="1"/>
</dbReference>
<dbReference type="Proteomes" id="UP001162164">
    <property type="component" value="Unassembled WGS sequence"/>
</dbReference>
<dbReference type="PROSITE" id="PS50297">
    <property type="entry name" value="ANK_REP_REGION"/>
    <property type="match status" value="1"/>
</dbReference>
<evidence type="ECO:0008006" key="4">
    <source>
        <dbReference type="Google" id="ProtNLM"/>
    </source>
</evidence>
<protein>
    <recommendedName>
        <fullName evidence="4">Ankyrin repeat protein</fullName>
    </recommendedName>
</protein>
<reference evidence="2" key="1">
    <citation type="journal article" date="2023" name="Insect Mol. Biol.">
        <title>Genome sequencing provides insights into the evolution of gene families encoding plant cell wall-degrading enzymes in longhorned beetles.</title>
        <authorList>
            <person name="Shin N.R."/>
            <person name="Okamura Y."/>
            <person name="Kirsch R."/>
            <person name="Pauchet Y."/>
        </authorList>
    </citation>
    <scope>NUCLEOTIDE SEQUENCE</scope>
    <source>
        <strain evidence="2">MMC_N1</strain>
    </source>
</reference>
<keyword evidence="1" id="KW-0040">ANK repeat</keyword>
<comment type="caution">
    <text evidence="2">The sequence shown here is derived from an EMBL/GenBank/DDBJ whole genome shotgun (WGS) entry which is preliminary data.</text>
</comment>
<dbReference type="SUPFAM" id="SSF48403">
    <property type="entry name" value="Ankyrin repeat"/>
    <property type="match status" value="1"/>
</dbReference>
<gene>
    <name evidence="2" type="ORF">NQ317_002346</name>
</gene>
<accession>A0ABQ9IXC9</accession>
<dbReference type="InterPro" id="IPR036770">
    <property type="entry name" value="Ankyrin_rpt-contain_sf"/>
</dbReference>
<dbReference type="Gene3D" id="1.25.40.20">
    <property type="entry name" value="Ankyrin repeat-containing domain"/>
    <property type="match status" value="1"/>
</dbReference>
<name>A0ABQ9IXC9_9CUCU</name>
<feature type="repeat" description="ANK" evidence="1">
    <location>
        <begin position="33"/>
        <end position="55"/>
    </location>
</feature>
<dbReference type="PROSITE" id="PS50088">
    <property type="entry name" value="ANK_REPEAT"/>
    <property type="match status" value="1"/>
</dbReference>
<organism evidence="2 3">
    <name type="scientific">Molorchus minor</name>
    <dbReference type="NCBI Taxonomy" id="1323400"/>
    <lineage>
        <taxon>Eukaryota</taxon>
        <taxon>Metazoa</taxon>
        <taxon>Ecdysozoa</taxon>
        <taxon>Arthropoda</taxon>
        <taxon>Hexapoda</taxon>
        <taxon>Insecta</taxon>
        <taxon>Pterygota</taxon>
        <taxon>Neoptera</taxon>
        <taxon>Endopterygota</taxon>
        <taxon>Coleoptera</taxon>
        <taxon>Polyphaga</taxon>
        <taxon>Cucujiformia</taxon>
        <taxon>Chrysomeloidea</taxon>
        <taxon>Cerambycidae</taxon>
        <taxon>Lamiinae</taxon>
        <taxon>Monochamini</taxon>
        <taxon>Molorchus</taxon>
    </lineage>
</organism>
<dbReference type="EMBL" id="JAPWTJ010002004">
    <property type="protein sequence ID" value="KAJ8968401.1"/>
    <property type="molecule type" value="Genomic_DNA"/>
</dbReference>
<evidence type="ECO:0000256" key="1">
    <source>
        <dbReference type="PROSITE-ProRule" id="PRU00023"/>
    </source>
</evidence>
<evidence type="ECO:0000313" key="2">
    <source>
        <dbReference type="EMBL" id="KAJ8968401.1"/>
    </source>
</evidence>
<proteinExistence type="predicted"/>
<dbReference type="SMART" id="SM00248">
    <property type="entry name" value="ANK"/>
    <property type="match status" value="2"/>
</dbReference>